<dbReference type="Pfam" id="PF05721">
    <property type="entry name" value="PhyH"/>
    <property type="match status" value="1"/>
</dbReference>
<proteinExistence type="predicted"/>
<dbReference type="EMBL" id="HBIO01002217">
    <property type="protein sequence ID" value="CAE0456762.1"/>
    <property type="molecule type" value="Transcribed_RNA"/>
</dbReference>
<accession>A0A7S3PVK4</accession>
<dbReference type="Gene3D" id="2.60.120.620">
    <property type="entry name" value="q2cbj1_9rhob like domain"/>
    <property type="match status" value="1"/>
</dbReference>
<comment type="cofactor">
    <cofactor evidence="1">
        <name>Fe cation</name>
        <dbReference type="ChEBI" id="CHEBI:24875"/>
    </cofactor>
</comment>
<dbReference type="InterPro" id="IPR008775">
    <property type="entry name" value="Phytyl_CoA_dOase-like"/>
</dbReference>
<dbReference type="PANTHER" id="PTHR20883:SF48">
    <property type="entry name" value="ECTOINE DIOXYGENASE"/>
    <property type="match status" value="1"/>
</dbReference>
<organism evidence="2">
    <name type="scientific">Chaetoceros debilis</name>
    <dbReference type="NCBI Taxonomy" id="122233"/>
    <lineage>
        <taxon>Eukaryota</taxon>
        <taxon>Sar</taxon>
        <taxon>Stramenopiles</taxon>
        <taxon>Ochrophyta</taxon>
        <taxon>Bacillariophyta</taxon>
        <taxon>Coscinodiscophyceae</taxon>
        <taxon>Chaetocerotophycidae</taxon>
        <taxon>Chaetocerotales</taxon>
        <taxon>Chaetocerotaceae</taxon>
        <taxon>Chaetoceros</taxon>
    </lineage>
</organism>
<evidence type="ECO:0008006" key="3">
    <source>
        <dbReference type="Google" id="ProtNLM"/>
    </source>
</evidence>
<reference evidence="2" key="1">
    <citation type="submission" date="2021-01" db="EMBL/GenBank/DDBJ databases">
        <authorList>
            <person name="Corre E."/>
            <person name="Pelletier E."/>
            <person name="Niang G."/>
            <person name="Scheremetjew M."/>
            <person name="Finn R."/>
            <person name="Kale V."/>
            <person name="Holt S."/>
            <person name="Cochrane G."/>
            <person name="Meng A."/>
            <person name="Brown T."/>
            <person name="Cohen L."/>
        </authorList>
    </citation>
    <scope>NUCLEOTIDE SEQUENCE</scope>
    <source>
        <strain evidence="2">MM31A-1</strain>
    </source>
</reference>
<gene>
    <name evidence="2" type="ORF">CDEB00056_LOCUS1603</name>
</gene>
<dbReference type="GO" id="GO:0016491">
    <property type="term" value="F:oxidoreductase activity"/>
    <property type="evidence" value="ECO:0007669"/>
    <property type="project" value="UniProtKB-ARBA"/>
</dbReference>
<dbReference type="PANTHER" id="PTHR20883">
    <property type="entry name" value="PHYTANOYL-COA DIOXYGENASE DOMAIN CONTAINING 1"/>
    <property type="match status" value="1"/>
</dbReference>
<evidence type="ECO:0000313" key="2">
    <source>
        <dbReference type="EMBL" id="CAE0456762.1"/>
    </source>
</evidence>
<dbReference type="SUPFAM" id="SSF51197">
    <property type="entry name" value="Clavaminate synthase-like"/>
    <property type="match status" value="1"/>
</dbReference>
<sequence>MVAIYRPPGAPPLAYHRDSPYFMFDPNPVATVWIALDDMAPDLGPLTYVKGSHLWGDGRVGSSQNFFEGDGGMALLYSAARRSGLGGGNTDNELKESLEFISMSGLLAGGISIHDGRTWHGSSGNISDLPRRGIGLHFVQKNVMWTEAAVKSGLWRRYVKDVIDRGESLNEIELDEEDFPVTWTPEMDK</sequence>
<protein>
    <recommendedName>
        <fullName evidence="3">Phytanoyl-CoA dioxygenase</fullName>
    </recommendedName>
</protein>
<dbReference type="GO" id="GO:0046872">
    <property type="term" value="F:metal ion binding"/>
    <property type="evidence" value="ECO:0007669"/>
    <property type="project" value="UniProtKB-ARBA"/>
</dbReference>
<evidence type="ECO:0000256" key="1">
    <source>
        <dbReference type="ARBA" id="ARBA00001962"/>
    </source>
</evidence>
<name>A0A7S3PVK4_9STRA</name>
<dbReference type="AlphaFoldDB" id="A0A7S3PVK4"/>